<dbReference type="GO" id="GO:0003676">
    <property type="term" value="F:nucleic acid binding"/>
    <property type="evidence" value="ECO:0007669"/>
    <property type="project" value="InterPro"/>
</dbReference>
<dbReference type="Pfam" id="PF13456">
    <property type="entry name" value="RVT_3"/>
    <property type="match status" value="1"/>
</dbReference>
<dbReference type="PANTHER" id="PTHR47074">
    <property type="entry name" value="BNAC02G40300D PROTEIN"/>
    <property type="match status" value="1"/>
</dbReference>
<dbReference type="InterPro" id="IPR052929">
    <property type="entry name" value="RNase_H-like_EbsB-rel"/>
</dbReference>
<protein>
    <recommendedName>
        <fullName evidence="1">RNase H type-1 domain-containing protein</fullName>
    </recommendedName>
</protein>
<organism evidence="2 3">
    <name type="scientific">Parasponia andersonii</name>
    <name type="common">Sponia andersonii</name>
    <dbReference type="NCBI Taxonomy" id="3476"/>
    <lineage>
        <taxon>Eukaryota</taxon>
        <taxon>Viridiplantae</taxon>
        <taxon>Streptophyta</taxon>
        <taxon>Embryophyta</taxon>
        <taxon>Tracheophyta</taxon>
        <taxon>Spermatophyta</taxon>
        <taxon>Magnoliopsida</taxon>
        <taxon>eudicotyledons</taxon>
        <taxon>Gunneridae</taxon>
        <taxon>Pentapetalae</taxon>
        <taxon>rosids</taxon>
        <taxon>fabids</taxon>
        <taxon>Rosales</taxon>
        <taxon>Cannabaceae</taxon>
        <taxon>Parasponia</taxon>
    </lineage>
</organism>
<evidence type="ECO:0000313" key="3">
    <source>
        <dbReference type="Proteomes" id="UP000237105"/>
    </source>
</evidence>
<evidence type="ECO:0000313" key="2">
    <source>
        <dbReference type="EMBL" id="PON75921.1"/>
    </source>
</evidence>
<sequence length="74" mass="7941">MNIEWKPPAAERLKLNVDSVVTTVTGFGFIGIGGVVRNSKGWVVAAVACQISGFFDPFLAECIALCECLQFCCV</sequence>
<feature type="domain" description="RNase H type-1" evidence="1">
    <location>
        <begin position="17"/>
        <end position="72"/>
    </location>
</feature>
<proteinExistence type="predicted"/>
<gene>
    <name evidence="2" type="ORF">PanWU01x14_038720</name>
</gene>
<evidence type="ECO:0000259" key="1">
    <source>
        <dbReference type="Pfam" id="PF13456"/>
    </source>
</evidence>
<dbReference type="GO" id="GO:0004523">
    <property type="term" value="F:RNA-DNA hybrid ribonuclease activity"/>
    <property type="evidence" value="ECO:0007669"/>
    <property type="project" value="InterPro"/>
</dbReference>
<dbReference type="Proteomes" id="UP000237105">
    <property type="component" value="Unassembled WGS sequence"/>
</dbReference>
<dbReference type="PANTHER" id="PTHR47074:SF11">
    <property type="entry name" value="REVERSE TRANSCRIPTASE-LIKE PROTEIN"/>
    <property type="match status" value="1"/>
</dbReference>
<comment type="caution">
    <text evidence="2">The sequence shown here is derived from an EMBL/GenBank/DDBJ whole genome shotgun (WGS) entry which is preliminary data.</text>
</comment>
<accession>A0A2P5DRL9</accession>
<dbReference type="InterPro" id="IPR002156">
    <property type="entry name" value="RNaseH_domain"/>
</dbReference>
<dbReference type="EMBL" id="JXTB01000021">
    <property type="protein sequence ID" value="PON75921.1"/>
    <property type="molecule type" value="Genomic_DNA"/>
</dbReference>
<name>A0A2P5DRL9_PARAD</name>
<dbReference type="AlphaFoldDB" id="A0A2P5DRL9"/>
<keyword evidence="3" id="KW-1185">Reference proteome</keyword>
<reference evidence="3" key="1">
    <citation type="submission" date="2016-06" db="EMBL/GenBank/DDBJ databases">
        <title>Parallel loss of symbiosis genes in relatives of nitrogen-fixing non-legume Parasponia.</title>
        <authorList>
            <person name="Van Velzen R."/>
            <person name="Holmer R."/>
            <person name="Bu F."/>
            <person name="Rutten L."/>
            <person name="Van Zeijl A."/>
            <person name="Liu W."/>
            <person name="Santuari L."/>
            <person name="Cao Q."/>
            <person name="Sharma T."/>
            <person name="Shen D."/>
            <person name="Roswanjaya Y."/>
            <person name="Wardhani T."/>
            <person name="Kalhor M.S."/>
            <person name="Jansen J."/>
            <person name="Van den Hoogen J."/>
            <person name="Gungor B."/>
            <person name="Hartog M."/>
            <person name="Hontelez J."/>
            <person name="Verver J."/>
            <person name="Yang W.-C."/>
            <person name="Schijlen E."/>
            <person name="Repin R."/>
            <person name="Schilthuizen M."/>
            <person name="Schranz E."/>
            <person name="Heidstra R."/>
            <person name="Miyata K."/>
            <person name="Fedorova E."/>
            <person name="Kohlen W."/>
            <person name="Bisseling T."/>
            <person name="Smit S."/>
            <person name="Geurts R."/>
        </authorList>
    </citation>
    <scope>NUCLEOTIDE SEQUENCE [LARGE SCALE GENOMIC DNA]</scope>
    <source>
        <strain evidence="3">cv. WU1-14</strain>
    </source>
</reference>